<dbReference type="Pfam" id="PF13560">
    <property type="entry name" value="HTH_31"/>
    <property type="match status" value="1"/>
</dbReference>
<dbReference type="InterPro" id="IPR001387">
    <property type="entry name" value="Cro/C1-type_HTH"/>
</dbReference>
<name>A0ABP6GBT9_9ACTN</name>
<dbReference type="CDD" id="cd00093">
    <property type="entry name" value="HTH_XRE"/>
    <property type="match status" value="1"/>
</dbReference>
<dbReference type="PROSITE" id="PS50943">
    <property type="entry name" value="HTH_CROC1"/>
    <property type="match status" value="1"/>
</dbReference>
<organism evidence="3 4">
    <name type="scientific">Streptomyces luteosporeus</name>
    <dbReference type="NCBI Taxonomy" id="173856"/>
    <lineage>
        <taxon>Bacteria</taxon>
        <taxon>Bacillati</taxon>
        <taxon>Actinomycetota</taxon>
        <taxon>Actinomycetes</taxon>
        <taxon>Kitasatosporales</taxon>
        <taxon>Streptomycetaceae</taxon>
        <taxon>Streptomyces</taxon>
    </lineage>
</organism>
<dbReference type="SMART" id="SM00530">
    <property type="entry name" value="HTH_XRE"/>
    <property type="match status" value="1"/>
</dbReference>
<protein>
    <recommendedName>
        <fullName evidence="2">HTH cro/C1-type domain-containing protein</fullName>
    </recommendedName>
</protein>
<dbReference type="Proteomes" id="UP001500886">
    <property type="component" value="Unassembled WGS sequence"/>
</dbReference>
<reference evidence="4" key="1">
    <citation type="journal article" date="2019" name="Int. J. Syst. Evol. Microbiol.">
        <title>The Global Catalogue of Microorganisms (GCM) 10K type strain sequencing project: providing services to taxonomists for standard genome sequencing and annotation.</title>
        <authorList>
            <consortium name="The Broad Institute Genomics Platform"/>
            <consortium name="The Broad Institute Genome Sequencing Center for Infectious Disease"/>
            <person name="Wu L."/>
            <person name="Ma J."/>
        </authorList>
    </citation>
    <scope>NUCLEOTIDE SEQUENCE [LARGE SCALE GENOMIC DNA]</scope>
    <source>
        <strain evidence="4">JCM 4542</strain>
    </source>
</reference>
<evidence type="ECO:0000256" key="1">
    <source>
        <dbReference type="SAM" id="MobiDB-lite"/>
    </source>
</evidence>
<feature type="region of interest" description="Disordered" evidence="1">
    <location>
        <begin position="1"/>
        <end position="25"/>
    </location>
</feature>
<evidence type="ECO:0000259" key="2">
    <source>
        <dbReference type="PROSITE" id="PS50943"/>
    </source>
</evidence>
<dbReference type="InterPro" id="IPR010982">
    <property type="entry name" value="Lambda_DNA-bd_dom_sf"/>
</dbReference>
<dbReference type="EMBL" id="BAAASL010000011">
    <property type="protein sequence ID" value="GAA2718526.1"/>
    <property type="molecule type" value="Genomic_DNA"/>
</dbReference>
<dbReference type="RefSeq" id="WP_344436186.1">
    <property type="nucleotide sequence ID" value="NZ_BAAASL010000011.1"/>
</dbReference>
<gene>
    <name evidence="3" type="ORF">GCM10010315_34170</name>
</gene>
<dbReference type="Gene3D" id="1.10.260.40">
    <property type="entry name" value="lambda repressor-like DNA-binding domains"/>
    <property type="match status" value="1"/>
</dbReference>
<evidence type="ECO:0000313" key="3">
    <source>
        <dbReference type="EMBL" id="GAA2718526.1"/>
    </source>
</evidence>
<keyword evidence="4" id="KW-1185">Reference proteome</keyword>
<accession>A0ABP6GBT9</accession>
<proteinExistence type="predicted"/>
<feature type="domain" description="HTH cro/C1-type" evidence="2">
    <location>
        <begin position="28"/>
        <end position="74"/>
    </location>
</feature>
<evidence type="ECO:0000313" key="4">
    <source>
        <dbReference type="Proteomes" id="UP001500886"/>
    </source>
</evidence>
<dbReference type="SUPFAM" id="SSF47413">
    <property type="entry name" value="lambda repressor-like DNA-binding domains"/>
    <property type="match status" value="1"/>
</dbReference>
<comment type="caution">
    <text evidence="3">The sequence shown here is derived from an EMBL/GenBank/DDBJ whole genome shotgun (WGS) entry which is preliminary data.</text>
</comment>
<sequence length="455" mass="49064">MSVPAAHAPSHPDLGALIRGGRGARRPKMTQSQLAAIVGYSTSWVCRVEAGEIIPPDETLLRIAAALDIPPDELITAAHPPERDPAQTAQSLGCGGITTATVTTGTIESQQEDTVRRRGFLTKAAGISAAILTSTPATAADRRLADPGPRLETALFNLPATEPVSLRQLEQALHRARADFRHSRYHTLSSELPLLLAAADATRHHLTGHAHERASALAAYAYSLAGELASKQHSEATWVAADRALTAARACGQPTPLGEATRMLSIAMRRAGRHRQAADLLTHTSRQLADDPTDQARAVRAAMLLTAGYTCAHYGDRTTALNMVDEAQEIGRRITYGPHLDNATIQATHAQCESFRLSIFNKLGTPDEAVPVVTRINPNTFPTAERRARFHTDAARMWHQLGDHRQTFTSLRAVERNAPEEARRPSVKALTADLLYSPATLPGLKEFAARTGALN</sequence>